<comment type="caution">
    <text evidence="1">The sequence shown here is derived from an EMBL/GenBank/DDBJ whole genome shotgun (WGS) entry which is preliminary data.</text>
</comment>
<organism evidence="1 2">
    <name type="scientific">Bacillus spongiae</name>
    <dbReference type="NCBI Taxonomy" id="2683610"/>
    <lineage>
        <taxon>Bacteria</taxon>
        <taxon>Bacillati</taxon>
        <taxon>Bacillota</taxon>
        <taxon>Bacilli</taxon>
        <taxon>Bacillales</taxon>
        <taxon>Bacillaceae</taxon>
        <taxon>Bacillus</taxon>
    </lineage>
</organism>
<accession>A0ABU8H8Y1</accession>
<evidence type="ECO:0000313" key="2">
    <source>
        <dbReference type="Proteomes" id="UP001312865"/>
    </source>
</evidence>
<name>A0ABU8H8Y1_9BACI</name>
<reference evidence="1 2" key="1">
    <citation type="journal article" date="2018" name="J. Microbiol.">
        <title>Bacillus spongiae sp. nov., isolated from sponge of Jeju Island.</title>
        <authorList>
            <person name="Lee G.E."/>
            <person name="Im W.T."/>
            <person name="Park J.S."/>
        </authorList>
    </citation>
    <scope>NUCLEOTIDE SEQUENCE [LARGE SCALE GENOMIC DNA]</scope>
    <source>
        <strain evidence="1 2">135PIL107-10</strain>
    </source>
</reference>
<dbReference type="Pfam" id="PF10750">
    <property type="entry name" value="DUF2536"/>
    <property type="match status" value="1"/>
</dbReference>
<proteinExistence type="predicted"/>
<protein>
    <submittedName>
        <fullName evidence="1">DUF2536 family protein</fullName>
    </submittedName>
</protein>
<dbReference type="EMBL" id="JBBAXC010000001">
    <property type="protein sequence ID" value="MEI5905747.1"/>
    <property type="molecule type" value="Genomic_DNA"/>
</dbReference>
<keyword evidence="2" id="KW-1185">Reference proteome</keyword>
<dbReference type="Proteomes" id="UP001312865">
    <property type="component" value="Unassembled WGS sequence"/>
</dbReference>
<dbReference type="RefSeq" id="WP_336585157.1">
    <property type="nucleotide sequence ID" value="NZ_JBBAXC010000001.1"/>
</dbReference>
<dbReference type="InterPro" id="IPR019686">
    <property type="entry name" value="DUF2536"/>
</dbReference>
<gene>
    <name evidence="1" type="ORF">WAK64_01540</name>
</gene>
<evidence type="ECO:0000313" key="1">
    <source>
        <dbReference type="EMBL" id="MEI5905747.1"/>
    </source>
</evidence>
<sequence>MNLHLDLFEDKIELFEADRIELLEQKINEKIEHNKAILLSVHSVNHQVVMTPEGRPLYSAVVHFKRK</sequence>